<accession>A0ABV9CRY3</accession>
<dbReference type="Pfam" id="PF00535">
    <property type="entry name" value="Glycos_transf_2"/>
    <property type="match status" value="1"/>
</dbReference>
<proteinExistence type="predicted"/>
<dbReference type="RefSeq" id="WP_380848811.1">
    <property type="nucleotide sequence ID" value="NZ_JBHSFP010000034.1"/>
</dbReference>
<dbReference type="Proteomes" id="UP001596004">
    <property type="component" value="Unassembled WGS sequence"/>
</dbReference>
<protein>
    <submittedName>
        <fullName evidence="2">Mycofactocin biosynthesis glycosyltransferase MftF</fullName>
    </submittedName>
</protein>
<dbReference type="NCBIfam" id="TIGR03965">
    <property type="entry name" value="mycofact_glyco"/>
    <property type="match status" value="1"/>
</dbReference>
<dbReference type="InterPro" id="IPR023981">
    <property type="entry name" value="MftF"/>
</dbReference>
<dbReference type="SUPFAM" id="SSF53448">
    <property type="entry name" value="Nucleotide-diphospho-sugar transferases"/>
    <property type="match status" value="1"/>
</dbReference>
<evidence type="ECO:0000313" key="3">
    <source>
        <dbReference type="Proteomes" id="UP001596004"/>
    </source>
</evidence>
<comment type="caution">
    <text evidence="2">The sequence shown here is derived from an EMBL/GenBank/DDBJ whole genome shotgun (WGS) entry which is preliminary data.</text>
</comment>
<keyword evidence="3" id="KW-1185">Reference proteome</keyword>
<organism evidence="2 3">
    <name type="scientific">Sphaerisporangium dianthi</name>
    <dbReference type="NCBI Taxonomy" id="1436120"/>
    <lineage>
        <taxon>Bacteria</taxon>
        <taxon>Bacillati</taxon>
        <taxon>Actinomycetota</taxon>
        <taxon>Actinomycetes</taxon>
        <taxon>Streptosporangiales</taxon>
        <taxon>Streptosporangiaceae</taxon>
        <taxon>Sphaerisporangium</taxon>
    </lineage>
</organism>
<reference evidence="3" key="1">
    <citation type="journal article" date="2019" name="Int. J. Syst. Evol. Microbiol.">
        <title>The Global Catalogue of Microorganisms (GCM) 10K type strain sequencing project: providing services to taxonomists for standard genome sequencing and annotation.</title>
        <authorList>
            <consortium name="The Broad Institute Genomics Platform"/>
            <consortium name="The Broad Institute Genome Sequencing Center for Infectious Disease"/>
            <person name="Wu L."/>
            <person name="Ma J."/>
        </authorList>
    </citation>
    <scope>NUCLEOTIDE SEQUENCE [LARGE SCALE GENOMIC DNA]</scope>
    <source>
        <strain evidence="3">CGMCC 4.7132</strain>
    </source>
</reference>
<dbReference type="InterPro" id="IPR029044">
    <property type="entry name" value="Nucleotide-diphossugar_trans"/>
</dbReference>
<evidence type="ECO:0000259" key="1">
    <source>
        <dbReference type="Pfam" id="PF00535"/>
    </source>
</evidence>
<dbReference type="EMBL" id="JBHSFP010000034">
    <property type="protein sequence ID" value="MFC4535713.1"/>
    <property type="molecule type" value="Genomic_DNA"/>
</dbReference>
<gene>
    <name evidence="2" type="primary">mftF</name>
    <name evidence="2" type="ORF">ACFO60_33540</name>
</gene>
<name>A0ABV9CRY3_9ACTN</name>
<feature type="domain" description="Glycosyltransferase 2-like" evidence="1">
    <location>
        <begin position="87"/>
        <end position="193"/>
    </location>
</feature>
<dbReference type="Gene3D" id="3.90.550.10">
    <property type="entry name" value="Spore Coat Polysaccharide Biosynthesis Protein SpsA, Chain A"/>
    <property type="match status" value="1"/>
</dbReference>
<dbReference type="PANTHER" id="PTHR43646:SF6">
    <property type="entry name" value="PRE-MYCOFACTOCIN GLYCOSYLTRANSFERASE"/>
    <property type="match status" value="1"/>
</dbReference>
<dbReference type="PANTHER" id="PTHR43646">
    <property type="entry name" value="GLYCOSYLTRANSFERASE"/>
    <property type="match status" value="1"/>
</dbReference>
<dbReference type="InterPro" id="IPR001173">
    <property type="entry name" value="Glyco_trans_2-like"/>
</dbReference>
<sequence length="472" mass="51002">MTAPLPEGFAVRLHRYVRAHDGGRTLVGGAPRRMVRLTGPAAGLIADRTIRVRDRASAALADRLLETGMADPIAAELPDLDLSQVTLVVPARDRPAALGRLLACVGGRHHVIVVDDGSDDPAAVAAVAAAHRAELVALPENAGPAAARNAGLRRVTTPYVAFVDSDVVLAPDALRILLRHFNDPRVAVAAPRVLGLRPAGRNPWIGRYEEARSSLDLGVRPGIVRPRAPVSWVPSACLLARVGALGRGFSPDMRVGEDVDLVWRLAAEGWRVRYEPAAIVRHEHRTVVHDWLRRKAFYGTGAHLLAERHGRDVAPAVFTPWSAGLALAVLAQRRWSLPVAAAIFAVAVARTSVKVRRSDRPLRLALALTADGAVATVWQTTALLLRHWWPLAAAGCLFSRRLRRAVALAAVLDTVGDLRRTGAHLDPLRFALARRLDDAAYGCGVWYGAVKGRSARALMPDFRRPAPRPPVR</sequence>
<evidence type="ECO:0000313" key="2">
    <source>
        <dbReference type="EMBL" id="MFC4535713.1"/>
    </source>
</evidence>